<accession>A0ABS4KRS3</accession>
<proteinExistence type="predicted"/>
<evidence type="ECO:0008006" key="3">
    <source>
        <dbReference type="Google" id="ProtNLM"/>
    </source>
</evidence>
<sequence>MDRKEIVKVLSEYLGVKAEYMGVPSFAYQIETEGETYTIDKAGKITNEEGLELELEAILKPEVKIQGQEEKNVIEENAETEPQIISVPILGHTGISLKNLVNIIYSKHELIQKSLGIEENIVAEEFIKEINEAKISNIDDFQKAIAGKESCIQIEFNFEEQKISFNFIKAKVENITAYTQFIELLNQSAKKLKHASAKVSSTDNPKFTFRVFLIRLGMIGDGYKTARKILLEKLEGNAAFRHGKPEKKIEEPTGEQ</sequence>
<comment type="caution">
    <text evidence="1">The sequence shown here is derived from an EMBL/GenBank/DDBJ whole genome shotgun (WGS) entry which is preliminary data.</text>
</comment>
<reference evidence="1 2" key="1">
    <citation type="submission" date="2021-03" db="EMBL/GenBank/DDBJ databases">
        <title>Genomic Encyclopedia of Type Strains, Phase IV (KMG-IV): sequencing the most valuable type-strain genomes for metagenomic binning, comparative biology and taxonomic classification.</title>
        <authorList>
            <person name="Goeker M."/>
        </authorList>
    </citation>
    <scope>NUCLEOTIDE SEQUENCE [LARGE SCALE GENOMIC DNA]</scope>
    <source>
        <strain evidence="1 2">DSM 28783</strain>
    </source>
</reference>
<evidence type="ECO:0000313" key="1">
    <source>
        <dbReference type="EMBL" id="MBP2032722.1"/>
    </source>
</evidence>
<dbReference type="Proteomes" id="UP001519307">
    <property type="component" value="Unassembled WGS sequence"/>
</dbReference>
<gene>
    <name evidence="1" type="ORF">J2Z42_001396</name>
</gene>
<organism evidence="1 2">
    <name type="scientific">Clostridium algifaecis</name>
    <dbReference type="NCBI Taxonomy" id="1472040"/>
    <lineage>
        <taxon>Bacteria</taxon>
        <taxon>Bacillati</taxon>
        <taxon>Bacillota</taxon>
        <taxon>Clostridia</taxon>
        <taxon>Eubacteriales</taxon>
        <taxon>Clostridiaceae</taxon>
        <taxon>Clostridium</taxon>
    </lineage>
</organism>
<name>A0ABS4KRS3_9CLOT</name>
<dbReference type="EMBL" id="JAGGLM010000006">
    <property type="protein sequence ID" value="MBP2032722.1"/>
    <property type="molecule type" value="Genomic_DNA"/>
</dbReference>
<protein>
    <recommendedName>
        <fullName evidence="3">Virulence-related protein</fullName>
    </recommendedName>
</protein>
<dbReference type="RefSeq" id="WP_209701894.1">
    <property type="nucleotide sequence ID" value="NZ_JAGGLM010000006.1"/>
</dbReference>
<keyword evidence="2" id="KW-1185">Reference proteome</keyword>
<evidence type="ECO:0000313" key="2">
    <source>
        <dbReference type="Proteomes" id="UP001519307"/>
    </source>
</evidence>